<dbReference type="SUPFAM" id="SSF56784">
    <property type="entry name" value="HAD-like"/>
    <property type="match status" value="1"/>
</dbReference>
<comment type="similarity">
    <text evidence="2">Belongs to the gamma-BBH/TMLD family.</text>
</comment>
<keyword evidence="4" id="KW-0223">Dioxygenase</keyword>
<proteinExistence type="inferred from homology"/>
<name>A0A6A6VQ37_9PEZI</name>
<evidence type="ECO:0000256" key="6">
    <source>
        <dbReference type="ARBA" id="ARBA00023004"/>
    </source>
</evidence>
<gene>
    <name evidence="8" type="ORF">EJ05DRAFT_446275</name>
</gene>
<evidence type="ECO:0000256" key="5">
    <source>
        <dbReference type="ARBA" id="ARBA00023002"/>
    </source>
</evidence>
<dbReference type="Pfam" id="PF13419">
    <property type="entry name" value="HAD_2"/>
    <property type="match status" value="1"/>
</dbReference>
<dbReference type="GO" id="GO:0045329">
    <property type="term" value="P:carnitine biosynthetic process"/>
    <property type="evidence" value="ECO:0007669"/>
    <property type="project" value="TreeGrafter"/>
</dbReference>
<dbReference type="GO" id="GO:0016787">
    <property type="term" value="F:hydrolase activity"/>
    <property type="evidence" value="ECO:0007669"/>
    <property type="project" value="UniProtKB-KW"/>
</dbReference>
<dbReference type="Gene3D" id="3.60.130.10">
    <property type="entry name" value="Clavaminate synthase-like"/>
    <property type="match status" value="1"/>
</dbReference>
<dbReference type="InterPro" id="IPR023198">
    <property type="entry name" value="PGP-like_dom2"/>
</dbReference>
<keyword evidence="8" id="KW-0378">Hydrolase</keyword>
<evidence type="ECO:0000259" key="7">
    <source>
        <dbReference type="Pfam" id="PF02668"/>
    </source>
</evidence>
<dbReference type="GO" id="GO:0051213">
    <property type="term" value="F:dioxygenase activity"/>
    <property type="evidence" value="ECO:0007669"/>
    <property type="project" value="UniProtKB-KW"/>
</dbReference>
<keyword evidence="9" id="KW-1185">Reference proteome</keyword>
<dbReference type="Proteomes" id="UP000799437">
    <property type="component" value="Unassembled WGS sequence"/>
</dbReference>
<dbReference type="SFLD" id="SFLDS00003">
    <property type="entry name" value="Haloacid_Dehalogenase"/>
    <property type="match status" value="1"/>
</dbReference>
<feature type="domain" description="TauD/TfdA-like" evidence="7">
    <location>
        <begin position="16"/>
        <end position="230"/>
    </location>
</feature>
<evidence type="ECO:0000313" key="9">
    <source>
        <dbReference type="Proteomes" id="UP000799437"/>
    </source>
</evidence>
<dbReference type="InterPro" id="IPR036412">
    <property type="entry name" value="HAD-like_sf"/>
</dbReference>
<dbReference type="InterPro" id="IPR041492">
    <property type="entry name" value="HAD_2"/>
</dbReference>
<evidence type="ECO:0000256" key="3">
    <source>
        <dbReference type="ARBA" id="ARBA00022723"/>
    </source>
</evidence>
<dbReference type="EMBL" id="ML996597">
    <property type="protein sequence ID" value="KAF2752732.1"/>
    <property type="molecule type" value="Genomic_DNA"/>
</dbReference>
<organism evidence="8 9">
    <name type="scientific">Pseudovirgaria hyperparasitica</name>
    <dbReference type="NCBI Taxonomy" id="470096"/>
    <lineage>
        <taxon>Eukaryota</taxon>
        <taxon>Fungi</taxon>
        <taxon>Dikarya</taxon>
        <taxon>Ascomycota</taxon>
        <taxon>Pezizomycotina</taxon>
        <taxon>Dothideomycetes</taxon>
        <taxon>Dothideomycetes incertae sedis</taxon>
        <taxon>Acrospermales</taxon>
        <taxon>Acrospermaceae</taxon>
        <taxon>Pseudovirgaria</taxon>
    </lineage>
</organism>
<accession>A0A6A6VQ37</accession>
<keyword evidence="6" id="KW-0408">Iron</keyword>
<dbReference type="RefSeq" id="XP_033595183.1">
    <property type="nucleotide sequence ID" value="XM_033742225.1"/>
</dbReference>
<keyword evidence="3" id="KW-0479">Metal-binding</keyword>
<comment type="cofactor">
    <cofactor evidence="1">
        <name>Fe(2+)</name>
        <dbReference type="ChEBI" id="CHEBI:29033"/>
    </cofactor>
</comment>
<dbReference type="InterPro" id="IPR042098">
    <property type="entry name" value="TauD-like_sf"/>
</dbReference>
<evidence type="ECO:0000256" key="2">
    <source>
        <dbReference type="ARBA" id="ARBA00008654"/>
    </source>
</evidence>
<protein>
    <submittedName>
        <fullName evidence="8">Putative haloacid dehalogenase-like hydrolase</fullName>
    </submittedName>
</protein>
<dbReference type="GeneID" id="54483279"/>
<evidence type="ECO:0000256" key="1">
    <source>
        <dbReference type="ARBA" id="ARBA00001954"/>
    </source>
</evidence>
<dbReference type="Gene3D" id="3.40.50.1000">
    <property type="entry name" value="HAD superfamily/HAD-like"/>
    <property type="match status" value="1"/>
</dbReference>
<evidence type="ECO:0000313" key="8">
    <source>
        <dbReference type="EMBL" id="KAF2752732.1"/>
    </source>
</evidence>
<dbReference type="SUPFAM" id="SSF51197">
    <property type="entry name" value="Clavaminate synthase-like"/>
    <property type="match status" value="1"/>
</dbReference>
<sequence length="478" mass="53569">MDVKDCLRGFYTPDFHDTLDLDGIRKAFYRDGMVFLQNCDEDKLVALGENLGTIARPRNELAGGRGVSNIRCAPGLEGKGYSNQELFFHTDRSGWDEPPRLLMTTLKVKSETGGESALVDTRQALDYIRQHEPLLYSLITCAKYSSFKADNGTFQPRPIYDEKTDIVRFRFDDGIQMSASLVENFKKLSDIVYKHAFAVSLEPGQCYIVDNHRFLHGRTSFTGSRELLRVLAWPHAAEADMFVLFDVDGTLCRSEDLSIDAYYRCVSDITGKDINNENTDINLHGVTDRSLLRAILSYHGFGEDEIQPLMTKFFELHPSYLRESLGKGFTSIACPQVSEALKWLPQQRDKFGRRVSIGLLTGNSRENALLKISAAGLPTDIFDLEISSFGDAHEHRSALVLDSIRKMQARHGIPVAPSDVTIVGDTPLDIQCAKETGCRVVAVATGNYETEKLESYAPDFLCKRLPEASPFFTQVLSF</sequence>
<dbReference type="GO" id="GO:0005739">
    <property type="term" value="C:mitochondrion"/>
    <property type="evidence" value="ECO:0007669"/>
    <property type="project" value="TreeGrafter"/>
</dbReference>
<dbReference type="Gene3D" id="1.10.150.240">
    <property type="entry name" value="Putative phosphatase, domain 2"/>
    <property type="match status" value="1"/>
</dbReference>
<dbReference type="PANTHER" id="PTHR10696">
    <property type="entry name" value="GAMMA-BUTYROBETAINE HYDROXYLASE-RELATED"/>
    <property type="match status" value="1"/>
</dbReference>
<dbReference type="Pfam" id="PF02668">
    <property type="entry name" value="TauD"/>
    <property type="match status" value="1"/>
</dbReference>
<dbReference type="OrthoDB" id="408743at2759"/>
<dbReference type="InterPro" id="IPR023214">
    <property type="entry name" value="HAD_sf"/>
</dbReference>
<dbReference type="PANTHER" id="PTHR10696:SF25">
    <property type="entry name" value="OXIDOREDUCTASE AIM17-RELATED"/>
    <property type="match status" value="1"/>
</dbReference>
<dbReference type="SFLD" id="SFLDG01129">
    <property type="entry name" value="C1.5:_HAD__Beta-PGM__Phosphata"/>
    <property type="match status" value="1"/>
</dbReference>
<dbReference type="GO" id="GO:0046872">
    <property type="term" value="F:metal ion binding"/>
    <property type="evidence" value="ECO:0007669"/>
    <property type="project" value="UniProtKB-KW"/>
</dbReference>
<dbReference type="InterPro" id="IPR050411">
    <property type="entry name" value="AlphaKG_dependent_hydroxylases"/>
</dbReference>
<evidence type="ECO:0000256" key="4">
    <source>
        <dbReference type="ARBA" id="ARBA00022964"/>
    </source>
</evidence>
<dbReference type="InterPro" id="IPR003819">
    <property type="entry name" value="TauD/TfdA-like"/>
</dbReference>
<dbReference type="AlphaFoldDB" id="A0A6A6VQ37"/>
<reference evidence="8" key="1">
    <citation type="journal article" date="2020" name="Stud. Mycol.">
        <title>101 Dothideomycetes genomes: a test case for predicting lifestyles and emergence of pathogens.</title>
        <authorList>
            <person name="Haridas S."/>
            <person name="Albert R."/>
            <person name="Binder M."/>
            <person name="Bloem J."/>
            <person name="Labutti K."/>
            <person name="Salamov A."/>
            <person name="Andreopoulos B."/>
            <person name="Baker S."/>
            <person name="Barry K."/>
            <person name="Bills G."/>
            <person name="Bluhm B."/>
            <person name="Cannon C."/>
            <person name="Castanera R."/>
            <person name="Culley D."/>
            <person name="Daum C."/>
            <person name="Ezra D."/>
            <person name="Gonzalez J."/>
            <person name="Henrissat B."/>
            <person name="Kuo A."/>
            <person name="Liang C."/>
            <person name="Lipzen A."/>
            <person name="Lutzoni F."/>
            <person name="Magnuson J."/>
            <person name="Mondo S."/>
            <person name="Nolan M."/>
            <person name="Ohm R."/>
            <person name="Pangilinan J."/>
            <person name="Park H.-J."/>
            <person name="Ramirez L."/>
            <person name="Alfaro M."/>
            <person name="Sun H."/>
            <person name="Tritt A."/>
            <person name="Yoshinaga Y."/>
            <person name="Zwiers L.-H."/>
            <person name="Turgeon B."/>
            <person name="Goodwin S."/>
            <person name="Spatafora J."/>
            <person name="Crous P."/>
            <person name="Grigoriev I."/>
        </authorList>
    </citation>
    <scope>NUCLEOTIDE SEQUENCE</scope>
    <source>
        <strain evidence="8">CBS 121739</strain>
    </source>
</reference>
<keyword evidence="5" id="KW-0560">Oxidoreductase</keyword>